<dbReference type="EMBL" id="JAGILA010000002">
    <property type="protein sequence ID" value="MBP2235309.1"/>
    <property type="molecule type" value="Genomic_DNA"/>
</dbReference>
<evidence type="ECO:0000313" key="3">
    <source>
        <dbReference type="Proteomes" id="UP000730739"/>
    </source>
</evidence>
<feature type="transmembrane region" description="Helical" evidence="1">
    <location>
        <begin position="12"/>
        <end position="37"/>
    </location>
</feature>
<gene>
    <name evidence="2" type="ORF">J2Z31_001801</name>
</gene>
<feature type="transmembrane region" description="Helical" evidence="1">
    <location>
        <begin position="82"/>
        <end position="102"/>
    </location>
</feature>
<reference evidence="2 3" key="1">
    <citation type="submission" date="2021-03" db="EMBL/GenBank/DDBJ databases">
        <title>Genomic Encyclopedia of Type Strains, Phase IV (KMG-IV): sequencing the most valuable type-strain genomes for metagenomic binning, comparative biology and taxonomic classification.</title>
        <authorList>
            <person name="Goeker M."/>
        </authorList>
    </citation>
    <scope>NUCLEOTIDE SEQUENCE [LARGE SCALE GENOMIC DNA]</scope>
    <source>
        <strain evidence="2 3">DSM 13372</strain>
    </source>
</reference>
<comment type="caution">
    <text evidence="2">The sequence shown here is derived from an EMBL/GenBank/DDBJ whole genome shotgun (WGS) entry which is preliminary data.</text>
</comment>
<keyword evidence="1" id="KW-0472">Membrane</keyword>
<keyword evidence="3" id="KW-1185">Reference proteome</keyword>
<feature type="transmembrane region" description="Helical" evidence="1">
    <location>
        <begin position="49"/>
        <end position="70"/>
    </location>
</feature>
<accession>A0ABS4QXV1</accession>
<evidence type="ECO:0000313" key="2">
    <source>
        <dbReference type="EMBL" id="MBP2235309.1"/>
    </source>
</evidence>
<organism evidence="2 3">
    <name type="scientific">Sinorhizobium kostiense</name>
    <dbReference type="NCBI Taxonomy" id="76747"/>
    <lineage>
        <taxon>Bacteria</taxon>
        <taxon>Pseudomonadati</taxon>
        <taxon>Pseudomonadota</taxon>
        <taxon>Alphaproteobacteria</taxon>
        <taxon>Hyphomicrobiales</taxon>
        <taxon>Rhizobiaceae</taxon>
        <taxon>Sinorhizobium/Ensifer group</taxon>
        <taxon>Sinorhizobium</taxon>
    </lineage>
</organism>
<evidence type="ECO:0000256" key="1">
    <source>
        <dbReference type="SAM" id="Phobius"/>
    </source>
</evidence>
<dbReference type="RefSeq" id="WP_209601529.1">
    <property type="nucleotide sequence ID" value="NZ_JAGILA010000002.1"/>
</dbReference>
<keyword evidence="1" id="KW-1133">Transmembrane helix</keyword>
<proteinExistence type="predicted"/>
<dbReference type="Proteomes" id="UP000730739">
    <property type="component" value="Unassembled WGS sequence"/>
</dbReference>
<keyword evidence="1" id="KW-0812">Transmembrane</keyword>
<sequence>MKYWMTSVAMTVAIFANVVVIILAMTALALLTFHIVSLVRYDEIAREELVILLLIWLILASYLVGGFTLFASKDRPWRRGALAASTTCLLLGVLGAGVAVYVQGTREYRPINTAAEARPWLERLLKRWARSFPDAYRIVDLDGQIRNIRVHGPSMSFDPETARYIEFEFDTGCGEVIRLTAMTGGEGTELWPIKELLPKRCGLPSTH</sequence>
<protein>
    <submittedName>
        <fullName evidence="2">Uncharacterized protein</fullName>
    </submittedName>
</protein>
<name>A0ABS4QXV1_9HYPH</name>